<feature type="binding site" evidence="5">
    <location>
        <position position="208"/>
    </location>
    <ligand>
        <name>FAD</name>
        <dbReference type="ChEBI" id="CHEBI:57692"/>
    </ligand>
</feature>
<evidence type="ECO:0000256" key="3">
    <source>
        <dbReference type="ARBA" id="ARBA00022630"/>
    </source>
</evidence>
<dbReference type="SUPFAM" id="SSF51905">
    <property type="entry name" value="FAD/NAD(P)-binding domain"/>
    <property type="match status" value="1"/>
</dbReference>
<comment type="cofactor">
    <cofactor evidence="1 5">
        <name>FAD</name>
        <dbReference type="ChEBI" id="CHEBI:57692"/>
    </cofactor>
</comment>
<dbReference type="Proteomes" id="UP000199137">
    <property type="component" value="Unassembled WGS sequence"/>
</dbReference>
<dbReference type="Pfam" id="PF05199">
    <property type="entry name" value="GMC_oxred_C"/>
    <property type="match status" value="1"/>
</dbReference>
<feature type="domain" description="Glucose-methanol-choline oxidoreductase N-terminal" evidence="6">
    <location>
        <begin position="243"/>
        <end position="257"/>
    </location>
</feature>
<dbReference type="InterPro" id="IPR012132">
    <property type="entry name" value="GMC_OxRdtase"/>
</dbReference>
<dbReference type="InterPro" id="IPR036188">
    <property type="entry name" value="FAD/NAD-bd_sf"/>
</dbReference>
<dbReference type="PIRSF" id="PIRSF000137">
    <property type="entry name" value="Alcohol_oxidase"/>
    <property type="match status" value="1"/>
</dbReference>
<protein>
    <submittedName>
        <fullName evidence="7">Choline dehydrogenase</fullName>
    </submittedName>
</protein>
<dbReference type="InterPro" id="IPR000172">
    <property type="entry name" value="GMC_OxRdtase_N"/>
</dbReference>
<dbReference type="RefSeq" id="WP_093574730.1">
    <property type="nucleotide sequence ID" value="NZ_FOWC01000006.1"/>
</dbReference>
<evidence type="ECO:0000313" key="7">
    <source>
        <dbReference type="EMBL" id="SFP71124.1"/>
    </source>
</evidence>
<dbReference type="PANTHER" id="PTHR11552">
    <property type="entry name" value="GLUCOSE-METHANOL-CHOLINE GMC OXIDOREDUCTASE"/>
    <property type="match status" value="1"/>
</dbReference>
<reference evidence="7 8" key="1">
    <citation type="submission" date="2016-10" db="EMBL/GenBank/DDBJ databases">
        <authorList>
            <person name="de Groot N.N."/>
        </authorList>
    </citation>
    <scope>NUCLEOTIDE SEQUENCE [LARGE SCALE GENOMIC DNA]</scope>
    <source>
        <strain evidence="7 8">DSM 44637</strain>
    </source>
</reference>
<evidence type="ECO:0000259" key="6">
    <source>
        <dbReference type="PROSITE" id="PS00624"/>
    </source>
</evidence>
<evidence type="ECO:0000256" key="4">
    <source>
        <dbReference type="ARBA" id="ARBA00022827"/>
    </source>
</evidence>
<evidence type="ECO:0000256" key="2">
    <source>
        <dbReference type="ARBA" id="ARBA00010790"/>
    </source>
</evidence>
<dbReference type="InterPro" id="IPR007867">
    <property type="entry name" value="GMC_OxRtase_C"/>
</dbReference>
<proteinExistence type="inferred from homology"/>
<dbReference type="Gene3D" id="3.50.50.60">
    <property type="entry name" value="FAD/NAD(P)-binding domain"/>
    <property type="match status" value="1"/>
</dbReference>
<feature type="binding site" evidence="5">
    <location>
        <position position="80"/>
    </location>
    <ligand>
        <name>FAD</name>
        <dbReference type="ChEBI" id="CHEBI:57692"/>
    </ligand>
</feature>
<accession>A0A1I5SJZ8</accession>
<evidence type="ECO:0000256" key="1">
    <source>
        <dbReference type="ARBA" id="ARBA00001974"/>
    </source>
</evidence>
<sequence>MTSDVLILGAGTAGSVIARRLLDAGMTVTLVEAGGADTNPAIHDLSRVGELWHGPEDWGWFTVPQRGAHNRRLHVPRGKVVGGSNQLNGTIWVRGAAWDYDGWAAAGNTGWEWAAVEPLFDRIERNLDTGEGFLDLVEPSLAPIHQAVVDAAVAHGLPLNKDYNGGDQQGVSRMQLNLRDGRRLSTWAAYMKPVLDHPRLTMLTGTLVASLLVADGRATGVAVIDGSGKRRVIEAGQVVLSAGALASPAILLRSGIGPAAELEAWGIEVVADVPGVGRNLHDHLLVPIVFGTEKAIGPPQPYQPLNQTHWFWKTDPGLAVPDSQPITFSIPFYYDAGMTGPASGFTIHAGLIRPESTGSVTLSSTDPTAGPLIDLAVFEDERDLAVLIASVRQCRAVGREPQLAEEWGAYEALPGPATDDSDEALAAWVRRAVNSYHHQVGTCRMGIDEGAVVTPDLRVIGVDALTVADASVMPKVTTGNTNAPTAMIAERAADLLTA</sequence>
<evidence type="ECO:0000256" key="5">
    <source>
        <dbReference type="PIRSR" id="PIRSR000137-2"/>
    </source>
</evidence>
<gene>
    <name evidence="7" type="ORF">SAMN05421854_106350</name>
</gene>
<dbReference type="GO" id="GO:0016614">
    <property type="term" value="F:oxidoreductase activity, acting on CH-OH group of donors"/>
    <property type="evidence" value="ECO:0007669"/>
    <property type="project" value="InterPro"/>
</dbReference>
<feature type="binding site" evidence="5">
    <location>
        <position position="436"/>
    </location>
    <ligand>
        <name>substrate</name>
    </ligand>
</feature>
<dbReference type="EMBL" id="FOWC01000006">
    <property type="protein sequence ID" value="SFP71124.1"/>
    <property type="molecule type" value="Genomic_DNA"/>
</dbReference>
<dbReference type="AlphaFoldDB" id="A0A1I5SJZ8"/>
<keyword evidence="4 5" id="KW-0274">FAD</keyword>
<name>A0A1I5SJZ8_9PSEU</name>
<dbReference type="OrthoDB" id="9785276at2"/>
<dbReference type="STRING" id="112413.SAMN05421854_106350"/>
<dbReference type="PROSITE" id="PS00624">
    <property type="entry name" value="GMC_OXRED_2"/>
    <property type="match status" value="1"/>
</dbReference>
<dbReference type="Gene3D" id="3.30.560.10">
    <property type="entry name" value="Glucose Oxidase, domain 3"/>
    <property type="match status" value="1"/>
</dbReference>
<comment type="similarity">
    <text evidence="2">Belongs to the GMC oxidoreductase family.</text>
</comment>
<keyword evidence="3" id="KW-0285">Flavoprotein</keyword>
<dbReference type="GO" id="GO:0050660">
    <property type="term" value="F:flavin adenine dinucleotide binding"/>
    <property type="evidence" value="ECO:0007669"/>
    <property type="project" value="InterPro"/>
</dbReference>
<dbReference type="Pfam" id="PF00732">
    <property type="entry name" value="GMC_oxred_N"/>
    <property type="match status" value="1"/>
</dbReference>
<dbReference type="PANTHER" id="PTHR11552:SF147">
    <property type="entry name" value="CHOLINE DEHYDROGENASE, MITOCHONDRIAL"/>
    <property type="match status" value="1"/>
</dbReference>
<evidence type="ECO:0000313" key="8">
    <source>
        <dbReference type="Proteomes" id="UP000199137"/>
    </source>
</evidence>
<organism evidence="7 8">
    <name type="scientific">Amycolatopsis rubida</name>
    <dbReference type="NCBI Taxonomy" id="112413"/>
    <lineage>
        <taxon>Bacteria</taxon>
        <taxon>Bacillati</taxon>
        <taxon>Actinomycetota</taxon>
        <taxon>Actinomycetes</taxon>
        <taxon>Pseudonocardiales</taxon>
        <taxon>Pseudonocardiaceae</taxon>
        <taxon>Amycolatopsis</taxon>
    </lineage>
</organism>
<dbReference type="SUPFAM" id="SSF54373">
    <property type="entry name" value="FAD-linked reductases, C-terminal domain"/>
    <property type="match status" value="1"/>
</dbReference>